<evidence type="ECO:0000256" key="1">
    <source>
        <dbReference type="ARBA" id="ARBA00023125"/>
    </source>
</evidence>
<organism evidence="4 5">
    <name type="scientific">Enterococcus rivorum</name>
    <dbReference type="NCBI Taxonomy" id="762845"/>
    <lineage>
        <taxon>Bacteria</taxon>
        <taxon>Bacillati</taxon>
        <taxon>Bacillota</taxon>
        <taxon>Bacilli</taxon>
        <taxon>Lactobacillales</taxon>
        <taxon>Enterococcaceae</taxon>
        <taxon>Enterococcus</taxon>
    </lineage>
</organism>
<proteinExistence type="predicted"/>
<feature type="domain" description="HTH tetR-type" evidence="3">
    <location>
        <begin position="12"/>
        <end position="72"/>
    </location>
</feature>
<dbReference type="EMBL" id="MIEK01000034">
    <property type="protein sequence ID" value="OEH81921.1"/>
    <property type="molecule type" value="Genomic_DNA"/>
</dbReference>
<dbReference type="PANTHER" id="PTHR30055:SF212">
    <property type="entry name" value="TETR-FAMILY FAMILY TRANSCRIPTIONAL REGULATOR"/>
    <property type="match status" value="1"/>
</dbReference>
<dbReference type="STRING" id="762845.BCR26_03990"/>
<evidence type="ECO:0000259" key="3">
    <source>
        <dbReference type="PROSITE" id="PS50977"/>
    </source>
</evidence>
<dbReference type="SUPFAM" id="SSF46689">
    <property type="entry name" value="Homeodomain-like"/>
    <property type="match status" value="1"/>
</dbReference>
<dbReference type="SUPFAM" id="SSF48498">
    <property type="entry name" value="Tetracyclin repressor-like, C-terminal domain"/>
    <property type="match status" value="1"/>
</dbReference>
<keyword evidence="1 2" id="KW-0238">DNA-binding</keyword>
<dbReference type="Gene3D" id="1.10.357.10">
    <property type="entry name" value="Tetracycline Repressor, domain 2"/>
    <property type="match status" value="1"/>
</dbReference>
<dbReference type="InterPro" id="IPR050109">
    <property type="entry name" value="HTH-type_TetR-like_transc_reg"/>
</dbReference>
<comment type="caution">
    <text evidence="4">The sequence shown here is derived from an EMBL/GenBank/DDBJ whole genome shotgun (WGS) entry which is preliminary data.</text>
</comment>
<dbReference type="Proteomes" id="UP000095256">
    <property type="component" value="Unassembled WGS sequence"/>
</dbReference>
<dbReference type="Gene3D" id="1.10.10.60">
    <property type="entry name" value="Homeodomain-like"/>
    <property type="match status" value="1"/>
</dbReference>
<protein>
    <recommendedName>
        <fullName evidence="3">HTH tetR-type domain-containing protein</fullName>
    </recommendedName>
</protein>
<evidence type="ECO:0000313" key="5">
    <source>
        <dbReference type="Proteomes" id="UP000095256"/>
    </source>
</evidence>
<dbReference type="InterPro" id="IPR001647">
    <property type="entry name" value="HTH_TetR"/>
</dbReference>
<dbReference type="Pfam" id="PF00440">
    <property type="entry name" value="TetR_N"/>
    <property type="match status" value="1"/>
</dbReference>
<dbReference type="AlphaFoldDB" id="A0A1E5KVN2"/>
<accession>A0A1E5KVN2</accession>
<evidence type="ECO:0000313" key="4">
    <source>
        <dbReference type="EMBL" id="OEH81921.1"/>
    </source>
</evidence>
<dbReference type="OrthoDB" id="71867at2"/>
<dbReference type="InterPro" id="IPR009057">
    <property type="entry name" value="Homeodomain-like_sf"/>
</dbReference>
<dbReference type="PROSITE" id="PS50977">
    <property type="entry name" value="HTH_TETR_2"/>
    <property type="match status" value="1"/>
</dbReference>
<dbReference type="PRINTS" id="PR00455">
    <property type="entry name" value="HTHTETR"/>
</dbReference>
<feature type="DNA-binding region" description="H-T-H motif" evidence="2">
    <location>
        <begin position="35"/>
        <end position="54"/>
    </location>
</feature>
<reference evidence="4 5" key="1">
    <citation type="submission" date="2016-09" db="EMBL/GenBank/DDBJ databases">
        <authorList>
            <person name="Capua I."/>
            <person name="De Benedictis P."/>
            <person name="Joannis T."/>
            <person name="Lombin L.H."/>
            <person name="Cattoli G."/>
        </authorList>
    </citation>
    <scope>NUCLEOTIDE SEQUENCE [LARGE SCALE GENOMIC DNA]</scope>
    <source>
        <strain evidence="4 5">LMG 25899</strain>
    </source>
</reference>
<dbReference type="RefSeq" id="WP_069699243.1">
    <property type="nucleotide sequence ID" value="NZ_JAGGMA010000007.1"/>
</dbReference>
<evidence type="ECO:0000256" key="2">
    <source>
        <dbReference type="PROSITE-ProRule" id="PRU00335"/>
    </source>
</evidence>
<dbReference type="GO" id="GO:0003700">
    <property type="term" value="F:DNA-binding transcription factor activity"/>
    <property type="evidence" value="ECO:0007669"/>
    <property type="project" value="TreeGrafter"/>
</dbReference>
<keyword evidence="5" id="KW-1185">Reference proteome</keyword>
<dbReference type="InterPro" id="IPR036271">
    <property type="entry name" value="Tet_transcr_reg_TetR-rel_C_sf"/>
</dbReference>
<dbReference type="GO" id="GO:0000976">
    <property type="term" value="F:transcription cis-regulatory region binding"/>
    <property type="evidence" value="ECO:0007669"/>
    <property type="project" value="TreeGrafter"/>
</dbReference>
<name>A0A1E5KVN2_9ENTE</name>
<dbReference type="PANTHER" id="PTHR30055">
    <property type="entry name" value="HTH-TYPE TRANSCRIPTIONAL REGULATOR RUTR"/>
    <property type="match status" value="1"/>
</dbReference>
<gene>
    <name evidence="4" type="ORF">BCR26_03990</name>
</gene>
<sequence>MNSKERKDREKEQLQNKIFDAAVEIILTEGLEKLSIRKIAANIAYSPSTIYNYFENKNDILDSIAFSVYLEVVNEVRNVLAENSRATSREKIRLCSMAFIKTMTKYPEKFRAVMLVSNRSTEDLKTEPDHEGKAILEELILSGKEQGDFNHSQEDSAELFLVALMGFVYHVVSTNRPIADSSTEKMAETYIEMLIHGLD</sequence>